<gene>
    <name evidence="1" type="ORF">FJZ00_00205</name>
</gene>
<reference evidence="1 2" key="1">
    <citation type="submission" date="2019-03" db="EMBL/GenBank/DDBJ databases">
        <title>Lake Tanganyika Metagenome-Assembled Genomes (MAGs).</title>
        <authorList>
            <person name="Tran P."/>
        </authorList>
    </citation>
    <scope>NUCLEOTIDE SEQUENCE [LARGE SCALE GENOMIC DNA]</scope>
    <source>
        <strain evidence="1">K_DeepCast_65m_m2_236</strain>
    </source>
</reference>
<protein>
    <submittedName>
        <fullName evidence="1">Uncharacterized protein</fullName>
    </submittedName>
</protein>
<evidence type="ECO:0000313" key="1">
    <source>
        <dbReference type="EMBL" id="MBM3273542.1"/>
    </source>
</evidence>
<dbReference type="AlphaFoldDB" id="A0A938BHM2"/>
<organism evidence="1 2">
    <name type="scientific">Candidatus Tanganyikabacteria bacterium</name>
    <dbReference type="NCBI Taxonomy" id="2961651"/>
    <lineage>
        <taxon>Bacteria</taxon>
        <taxon>Bacillati</taxon>
        <taxon>Candidatus Sericytochromatia</taxon>
        <taxon>Candidatus Tanganyikabacteria</taxon>
    </lineage>
</organism>
<dbReference type="Proteomes" id="UP000703893">
    <property type="component" value="Unassembled WGS sequence"/>
</dbReference>
<comment type="caution">
    <text evidence="1">The sequence shown here is derived from an EMBL/GenBank/DDBJ whole genome shotgun (WGS) entry which is preliminary data.</text>
</comment>
<sequence>MSILSYTPGTAVVVNATGSSQPGTIAMADNDGMHIANTSTTLYVQVRWGVGNQTAVTTDLGIPPMSQVLVRANKTITGVAAIGSAAGPTAVIFTPVILGAQGS</sequence>
<proteinExistence type="predicted"/>
<accession>A0A938BHM2</accession>
<evidence type="ECO:0000313" key="2">
    <source>
        <dbReference type="Proteomes" id="UP000703893"/>
    </source>
</evidence>
<dbReference type="EMBL" id="VGJX01000004">
    <property type="protein sequence ID" value="MBM3273542.1"/>
    <property type="molecule type" value="Genomic_DNA"/>
</dbReference>
<name>A0A938BHM2_9BACT</name>